<feature type="region of interest" description="Disordered" evidence="1">
    <location>
        <begin position="454"/>
        <end position="524"/>
    </location>
</feature>
<reference evidence="3" key="2">
    <citation type="submission" date="2023-11" db="UniProtKB">
        <authorList>
            <consortium name="WormBaseParasite"/>
        </authorList>
    </citation>
    <scope>IDENTIFICATION</scope>
</reference>
<accession>A0AA85J188</accession>
<name>A0AA85J188_TRIRE</name>
<feature type="compositionally biased region" description="Basic residues" evidence="1">
    <location>
        <begin position="503"/>
        <end position="512"/>
    </location>
</feature>
<feature type="region of interest" description="Disordered" evidence="1">
    <location>
        <begin position="105"/>
        <end position="127"/>
    </location>
</feature>
<dbReference type="WBParaSite" id="TREG1_116680.1">
    <property type="protein sequence ID" value="TREG1_116680.1"/>
    <property type="gene ID" value="TREG1_116680"/>
</dbReference>
<feature type="compositionally biased region" description="Acidic residues" evidence="1">
    <location>
        <begin position="457"/>
        <end position="479"/>
    </location>
</feature>
<feature type="compositionally biased region" description="Basic and acidic residues" evidence="1">
    <location>
        <begin position="513"/>
        <end position="524"/>
    </location>
</feature>
<protein>
    <submittedName>
        <fullName evidence="3">Uncharacterized protein</fullName>
    </submittedName>
</protein>
<keyword evidence="2" id="KW-1185">Reference proteome</keyword>
<evidence type="ECO:0000256" key="1">
    <source>
        <dbReference type="SAM" id="MobiDB-lite"/>
    </source>
</evidence>
<dbReference type="Proteomes" id="UP000050795">
    <property type="component" value="Unassembled WGS sequence"/>
</dbReference>
<proteinExistence type="predicted"/>
<feature type="region of interest" description="Disordered" evidence="1">
    <location>
        <begin position="140"/>
        <end position="172"/>
    </location>
</feature>
<evidence type="ECO:0000313" key="2">
    <source>
        <dbReference type="Proteomes" id="UP000050795"/>
    </source>
</evidence>
<reference evidence="2" key="1">
    <citation type="submission" date="2022-06" db="EMBL/GenBank/DDBJ databases">
        <authorList>
            <person name="Berger JAMES D."/>
            <person name="Berger JAMES D."/>
        </authorList>
    </citation>
    <scope>NUCLEOTIDE SEQUENCE [LARGE SCALE GENOMIC DNA]</scope>
</reference>
<evidence type="ECO:0000313" key="3">
    <source>
        <dbReference type="WBParaSite" id="TREG1_116680.1"/>
    </source>
</evidence>
<dbReference type="AlphaFoldDB" id="A0AA85J188"/>
<organism evidence="2 3">
    <name type="scientific">Trichobilharzia regenti</name>
    <name type="common">Nasal bird schistosome</name>
    <dbReference type="NCBI Taxonomy" id="157069"/>
    <lineage>
        <taxon>Eukaryota</taxon>
        <taxon>Metazoa</taxon>
        <taxon>Spiralia</taxon>
        <taxon>Lophotrochozoa</taxon>
        <taxon>Platyhelminthes</taxon>
        <taxon>Trematoda</taxon>
        <taxon>Digenea</taxon>
        <taxon>Strigeidida</taxon>
        <taxon>Schistosomatoidea</taxon>
        <taxon>Schistosomatidae</taxon>
        <taxon>Trichobilharzia</taxon>
    </lineage>
</organism>
<sequence length="558" mass="63634">MTINLPPLKFGLKNSKQPVTTINSKLKQQQQGFQCPTVRQSIADKKNKLLTSQLLVDDYPKLPLKINSQQPVISVTKDKNLTTPILYLTASSMLYQLPEQTVNEVSISSSSSRRKSTDTTTSAGIQMSSISGMKELGNHFPSTSSVSQISSSDSKTDDRLHHQQQQQQQERTKMSIFHPSKRIFFTPLLITNFRPLLAPFVPVFIQILVNQTEAECYQTTWNLIFDDLSESYAEAKVALIKIIYYWQNENKLKHIIGKLGLDVKIMTLRLFLNELERKLLNFSRSSTMCMVQSPLLDLFLRPNKQIRCIVQHTALSQSCVQMDTLAFIMIHLLHAWECSSNPIEGKVSLGRIYGRLLISFSDKPELRGLEHNNSAGGASEDPKTIESILLELILELCDFHFWQQLTMLKIRSVFEYISDVEKRFAKDFRIRQQQSMTQYIKKVSHDYLYNSVKDVHVDDEDDDDEEEEEEDKDDGDDDDGRVVGGSRHDTVDAAVDSDDVKKTKLSKHKVSNKTREKLNAAEKDLKGLDQTCIMDIFPPKTKMTTNVEETDSVQTDPN</sequence>
<feature type="compositionally biased region" description="Low complexity" evidence="1">
    <location>
        <begin position="142"/>
        <end position="153"/>
    </location>
</feature>